<keyword evidence="13 14" id="KW-0472">Membrane</keyword>
<keyword evidence="12" id="KW-0902">Two-component regulatory system</keyword>
<proteinExistence type="predicted"/>
<dbReference type="SMART" id="SM00387">
    <property type="entry name" value="HATPase_c"/>
    <property type="match status" value="1"/>
</dbReference>
<evidence type="ECO:0000256" key="14">
    <source>
        <dbReference type="SAM" id="Phobius"/>
    </source>
</evidence>
<dbReference type="InterPro" id="IPR010559">
    <property type="entry name" value="Sig_transdc_His_kin_internal"/>
</dbReference>
<dbReference type="RefSeq" id="WP_210045505.1">
    <property type="nucleotide sequence ID" value="NZ_JBHLVU010000004.1"/>
</dbReference>
<keyword evidence="6" id="KW-0808">Transferase</keyword>
<evidence type="ECO:0000256" key="6">
    <source>
        <dbReference type="ARBA" id="ARBA00022679"/>
    </source>
</evidence>
<dbReference type="PROSITE" id="PS50109">
    <property type="entry name" value="HIS_KIN"/>
    <property type="match status" value="1"/>
</dbReference>
<dbReference type="InterPro" id="IPR036890">
    <property type="entry name" value="HATPase_C_sf"/>
</dbReference>
<organism evidence="16 17">
    <name type="scientific">Paenibacillus sepulcri</name>
    <dbReference type="NCBI Taxonomy" id="359917"/>
    <lineage>
        <taxon>Bacteria</taxon>
        <taxon>Bacillati</taxon>
        <taxon>Bacillota</taxon>
        <taxon>Bacilli</taxon>
        <taxon>Bacillales</taxon>
        <taxon>Paenibacillaceae</taxon>
        <taxon>Paenibacillus</taxon>
    </lineage>
</organism>
<feature type="domain" description="Histidine kinase" evidence="15">
    <location>
        <begin position="481"/>
        <end position="589"/>
    </location>
</feature>
<dbReference type="Gene3D" id="6.10.340.10">
    <property type="match status" value="1"/>
</dbReference>
<dbReference type="PANTHER" id="PTHR34220:SF11">
    <property type="entry name" value="SENSOR PROTEIN KINASE HPTS"/>
    <property type="match status" value="1"/>
</dbReference>
<evidence type="ECO:0000256" key="2">
    <source>
        <dbReference type="ARBA" id="ARBA00004651"/>
    </source>
</evidence>
<evidence type="ECO:0000256" key="10">
    <source>
        <dbReference type="ARBA" id="ARBA00022840"/>
    </source>
</evidence>
<dbReference type="EMBL" id="JAHZIK010000124">
    <property type="protein sequence ID" value="MBW7453853.1"/>
    <property type="molecule type" value="Genomic_DNA"/>
</dbReference>
<accession>A0ABS7BYW5</accession>
<dbReference type="InterPro" id="IPR003594">
    <property type="entry name" value="HATPase_dom"/>
</dbReference>
<evidence type="ECO:0000256" key="8">
    <source>
        <dbReference type="ARBA" id="ARBA00022741"/>
    </source>
</evidence>
<name>A0ABS7BYW5_9BACL</name>
<evidence type="ECO:0000256" key="1">
    <source>
        <dbReference type="ARBA" id="ARBA00000085"/>
    </source>
</evidence>
<evidence type="ECO:0000256" key="12">
    <source>
        <dbReference type="ARBA" id="ARBA00023012"/>
    </source>
</evidence>
<dbReference type="InterPro" id="IPR004358">
    <property type="entry name" value="Sig_transdc_His_kin-like_C"/>
</dbReference>
<dbReference type="InterPro" id="IPR005467">
    <property type="entry name" value="His_kinase_dom"/>
</dbReference>
<protein>
    <recommendedName>
        <fullName evidence="3">histidine kinase</fullName>
        <ecNumber evidence="3">2.7.13.3</ecNumber>
    </recommendedName>
</protein>
<evidence type="ECO:0000256" key="7">
    <source>
        <dbReference type="ARBA" id="ARBA00022692"/>
    </source>
</evidence>
<evidence type="ECO:0000256" key="3">
    <source>
        <dbReference type="ARBA" id="ARBA00012438"/>
    </source>
</evidence>
<evidence type="ECO:0000256" key="5">
    <source>
        <dbReference type="ARBA" id="ARBA00022553"/>
    </source>
</evidence>
<feature type="transmembrane region" description="Helical" evidence="14">
    <location>
        <begin position="23"/>
        <end position="42"/>
    </location>
</feature>
<dbReference type="EC" id="2.7.13.3" evidence="3"/>
<evidence type="ECO:0000313" key="16">
    <source>
        <dbReference type="EMBL" id="MBW7453853.1"/>
    </source>
</evidence>
<reference evidence="16 17" key="1">
    <citation type="submission" date="2021-07" db="EMBL/GenBank/DDBJ databases">
        <title>Paenibacillus radiodurans sp. nov., isolated from the southeastern edge of Tengger Desert.</title>
        <authorList>
            <person name="Zhang G."/>
        </authorList>
    </citation>
    <scope>NUCLEOTIDE SEQUENCE [LARGE SCALE GENOMIC DNA]</scope>
    <source>
        <strain evidence="16 17">CCM 7311</strain>
    </source>
</reference>
<keyword evidence="5" id="KW-0597">Phosphoprotein</keyword>
<keyword evidence="11 14" id="KW-1133">Transmembrane helix</keyword>
<evidence type="ECO:0000256" key="13">
    <source>
        <dbReference type="ARBA" id="ARBA00023136"/>
    </source>
</evidence>
<dbReference type="Proteomes" id="UP001519887">
    <property type="component" value="Unassembled WGS sequence"/>
</dbReference>
<comment type="caution">
    <text evidence="16">The sequence shown here is derived from an EMBL/GenBank/DDBJ whole genome shotgun (WGS) entry which is preliminary data.</text>
</comment>
<dbReference type="Pfam" id="PF02518">
    <property type="entry name" value="HATPase_c"/>
    <property type="match status" value="1"/>
</dbReference>
<comment type="subcellular location">
    <subcellularLocation>
        <location evidence="2">Cell membrane</location>
        <topology evidence="2">Multi-pass membrane protein</topology>
    </subcellularLocation>
</comment>
<keyword evidence="7 14" id="KW-0812">Transmembrane</keyword>
<feature type="transmembrane region" description="Helical" evidence="14">
    <location>
        <begin position="297"/>
        <end position="319"/>
    </location>
</feature>
<keyword evidence="17" id="KW-1185">Reference proteome</keyword>
<dbReference type="GO" id="GO:0016301">
    <property type="term" value="F:kinase activity"/>
    <property type="evidence" value="ECO:0007669"/>
    <property type="project" value="UniProtKB-KW"/>
</dbReference>
<comment type="catalytic activity">
    <reaction evidence="1">
        <text>ATP + protein L-histidine = ADP + protein N-phospho-L-histidine.</text>
        <dbReference type="EC" id="2.7.13.3"/>
    </reaction>
</comment>
<dbReference type="PANTHER" id="PTHR34220">
    <property type="entry name" value="SENSOR HISTIDINE KINASE YPDA"/>
    <property type="match status" value="1"/>
</dbReference>
<evidence type="ECO:0000256" key="9">
    <source>
        <dbReference type="ARBA" id="ARBA00022777"/>
    </source>
</evidence>
<dbReference type="Pfam" id="PF06580">
    <property type="entry name" value="His_kinase"/>
    <property type="match status" value="1"/>
</dbReference>
<dbReference type="PRINTS" id="PR00344">
    <property type="entry name" value="BCTRLSENSOR"/>
</dbReference>
<evidence type="ECO:0000259" key="15">
    <source>
        <dbReference type="PROSITE" id="PS50109"/>
    </source>
</evidence>
<sequence length="593" mass="66898">MAFLKSVYIAITGPFRKSIRNKLILIMVVLTVLPVIIVTLLATDNTRASMEDEVLASNLSRIGWTGDYLEQELSGLNTIVYTIFISPALNEYLRVLDETSNASLYDVQKEVIDTITSVSYSANENLFDIQLYMLKNHKQFKISMMQTAIKTPPHIPDMYLRMIAGKEDYLIQNSTETPGYFELTRSLNRFETKEQLGFVTLKVNWKITADAMDLINPGLESTVFIADQAGKIMFQPSGTQKQEDVEGLLQQMGSGPGYLKTKDNYVFYDTLDPWGLKLVKMIPMSQINQSARTTLQYGLIVGAVSIVVSLAIAIIMAWTSSKPIVKLARSMQNLSFMKDENISPTKRVDEIGLLELKMYNMSQRIRDHIKTEYSINLEKQTAQLKALQAQINPHFLQNTLQLIGGMAFSQTPDRLYAVIKALSDMFRYVIREPNEWVELEKEFNHLRNYLFIQGQRYPNRIVTQIAVEPGLEICQIPKLILQPIAENAFIHGFDLKSSSWTLTVKAARYGQGMLITVQDNGKGMSAERLDRVNRKLQIDADSIGTSGDHIGLSNVAARIRLHDGPDYGVTMESVLGLGTTVRIYLPMTEMGEN</sequence>
<evidence type="ECO:0000256" key="4">
    <source>
        <dbReference type="ARBA" id="ARBA00022475"/>
    </source>
</evidence>
<keyword evidence="9 16" id="KW-0418">Kinase</keyword>
<dbReference type="Gene3D" id="3.30.565.10">
    <property type="entry name" value="Histidine kinase-like ATPase, C-terminal domain"/>
    <property type="match status" value="1"/>
</dbReference>
<keyword evidence="8" id="KW-0547">Nucleotide-binding</keyword>
<gene>
    <name evidence="16" type="ORF">K0U00_07365</name>
</gene>
<evidence type="ECO:0000313" key="17">
    <source>
        <dbReference type="Proteomes" id="UP001519887"/>
    </source>
</evidence>
<dbReference type="SUPFAM" id="SSF55874">
    <property type="entry name" value="ATPase domain of HSP90 chaperone/DNA topoisomerase II/histidine kinase"/>
    <property type="match status" value="1"/>
</dbReference>
<evidence type="ECO:0000256" key="11">
    <source>
        <dbReference type="ARBA" id="ARBA00022989"/>
    </source>
</evidence>
<dbReference type="InterPro" id="IPR050640">
    <property type="entry name" value="Bact_2-comp_sensor_kinase"/>
</dbReference>
<keyword evidence="4" id="KW-1003">Cell membrane</keyword>
<keyword evidence="10" id="KW-0067">ATP-binding</keyword>